<feature type="domain" description="CCHC-type" evidence="8">
    <location>
        <begin position="21"/>
        <end position="37"/>
    </location>
</feature>
<keyword evidence="3" id="KW-0064">Aspartyl protease</keyword>
<gene>
    <name evidence="10" type="ORF">Tco_0679945</name>
</gene>
<feature type="domain" description="Integrase catalytic" evidence="9">
    <location>
        <begin position="840"/>
        <end position="954"/>
    </location>
</feature>
<dbReference type="PANTHER" id="PTHR42648:SF21">
    <property type="entry name" value="CYSTEINE-RICH RLK (RECEPTOR-LIKE PROTEIN KINASE) 8"/>
    <property type="match status" value="1"/>
</dbReference>
<evidence type="ECO:0000256" key="2">
    <source>
        <dbReference type="ARBA" id="ARBA00022723"/>
    </source>
</evidence>
<organism evidence="10 11">
    <name type="scientific">Tanacetum coccineum</name>
    <dbReference type="NCBI Taxonomy" id="301880"/>
    <lineage>
        <taxon>Eukaryota</taxon>
        <taxon>Viridiplantae</taxon>
        <taxon>Streptophyta</taxon>
        <taxon>Embryophyta</taxon>
        <taxon>Tracheophyta</taxon>
        <taxon>Spermatophyta</taxon>
        <taxon>Magnoliopsida</taxon>
        <taxon>eudicotyledons</taxon>
        <taxon>Gunneridae</taxon>
        <taxon>Pentapetalae</taxon>
        <taxon>asterids</taxon>
        <taxon>campanulids</taxon>
        <taxon>Asterales</taxon>
        <taxon>Asteraceae</taxon>
        <taxon>Asteroideae</taxon>
        <taxon>Anthemideae</taxon>
        <taxon>Anthemidinae</taxon>
        <taxon>Tanacetum</taxon>
    </lineage>
</organism>
<dbReference type="SUPFAM" id="SSF56672">
    <property type="entry name" value="DNA/RNA polymerases"/>
    <property type="match status" value="1"/>
</dbReference>
<dbReference type="Gene3D" id="3.30.420.10">
    <property type="entry name" value="Ribonuclease H-like superfamily/Ribonuclease H"/>
    <property type="match status" value="1"/>
</dbReference>
<dbReference type="PROSITE" id="PS50994">
    <property type="entry name" value="INTEGRASE"/>
    <property type="match status" value="1"/>
</dbReference>
<feature type="compositionally biased region" description="Polar residues" evidence="7">
    <location>
        <begin position="940"/>
        <end position="953"/>
    </location>
</feature>
<reference evidence="10" key="1">
    <citation type="journal article" date="2022" name="Int. J. Mol. Sci.">
        <title>Draft Genome of Tanacetum Coccineum: Genomic Comparison of Closely Related Tanacetum-Family Plants.</title>
        <authorList>
            <person name="Yamashiro T."/>
            <person name="Shiraishi A."/>
            <person name="Nakayama K."/>
            <person name="Satake H."/>
        </authorList>
    </citation>
    <scope>NUCLEOTIDE SEQUENCE</scope>
</reference>
<dbReference type="InterPro" id="IPR039537">
    <property type="entry name" value="Retrotran_Ty1/copia-like"/>
</dbReference>
<evidence type="ECO:0000256" key="1">
    <source>
        <dbReference type="ARBA" id="ARBA00022670"/>
    </source>
</evidence>
<evidence type="ECO:0000256" key="3">
    <source>
        <dbReference type="ARBA" id="ARBA00022750"/>
    </source>
</evidence>
<feature type="compositionally biased region" description="Basic and acidic residues" evidence="7">
    <location>
        <begin position="973"/>
        <end position="984"/>
    </location>
</feature>
<dbReference type="InterPro" id="IPR036875">
    <property type="entry name" value="Znf_CCHC_sf"/>
</dbReference>
<evidence type="ECO:0000313" key="11">
    <source>
        <dbReference type="Proteomes" id="UP001151760"/>
    </source>
</evidence>
<accession>A0ABQ4XK20</accession>
<evidence type="ECO:0000256" key="5">
    <source>
        <dbReference type="PROSITE-ProRule" id="PRU00047"/>
    </source>
</evidence>
<sequence>MIVAGTRETVGSQVVQQTGIRCFNCKEFGHFAKECRKPKRDTDEEIDEQELEAHCSFMAKIQEVCYLVISHTNTRNSKEKEGRKRMKFVEEKERKWSNKVLPADSDINAEPLEKVQYDDEYNVFSNERQHSKQPESLNNTCVVEKVNSNVIPDSSDMCDNDDQTDQNAKECDDERVALANLIANLKLNTDENKKIQKKLKKANTSLFHELEKCKSALEECKHRLLAQKEHDIQEGLKVKAYEISVVKEKHDDLVKHSLLTKSSFEGLLKEKNKVIKDLKVKEGNDLDKLIAMEKQLKFLNEIVYKRNQSIQTIHMLAPKGSTYNGRPTFSNPMYLKKAQSEKPCLYEIPYDSSDLVNIFAPNREDTLTLEQENLQYVQSLEKEIDELESDKANFSNIYDLLLQECVSKDVMCSYLHSLSDLDAHTELQCLYLHKIKECECSSKPATTQILPQTARQAVRNMNVIKPGMYQIDTKTTQTRAPQLPQTSMNTNPRVSTSIGVNHSISVSRPQLKSNQVKDKVMKNNSQVKFKKTEVEDHHRISSVSNKTKSVTACNDSMQSRTLNVNAVCATYGKCMFNSIHDACVSRFISDVNARTKKPKEVPISARKPKRKANKSVATPHKKSVASDPTIQKSKSYFREWYENTNKAWKWWIEKQCPSGYKWKPKTKKKWIPTIRKDNVSTSINPITDIVSRITNIVQLIPFIVDSGCTKHMRGNLKLLCNFLDKYLGTVHFGNDQFAIILGYGDLIQGNITIKRVYYVEGLNHNLFLVGQFCDADLEVAFRKLTCFVRDLQGNDLLTGNRGSDLYTISLQETTSPTPIYFLAKASPTQACKAKRSTFKTKIVPSSKGRLNLLHMDLCSPMRIESINGKKYILVIVDDYSRYTWNLFLRSKDETPEVLKDFLKMIQRNLQAQVITIRIDRGTKFLNKTFHAYFKEEGIEHQNSTPRTPEQNDIVSDYDNSDPVPQLQQTSDHNSSELRTHDHSNDPSSLKLVPNVSPSADKTDSSQQELDFLFNAQIDKDEFYNIFSTPVREEAESSTHYVDNSNMHTFYQRHQSEHRWTKDHPLEQVCGNPSKPVQTRRQLAIDPKMCMFALTVSTAEPKNIKEVMVDSTWIKAMQDELHQFDRLQEEGIDFEESFAPVARLEAVRIFVAYAAYKSFPIYQMDVKTAFLNGQLKEEVYVAQPDGFVDPDHPKKVYRLRKALYGLKQAPRAWYDELSSFLMSKGFTKGTIDPTLFTIRYGEDILLVQIYVDDIIFGSTIPKYSKKFEKLMHNRFEMSLMGEMKFFLGLQIHQSPRGIFINQAKYTLEILKKHGMENCESIGTSLATKPKLDADLTGKPVDQTNYHSKIRSFMYLTSSRLDLVQEVCYYALYHARPTGKHLKEVKRIFRYLKGTINMGLWYPKDSGFELTAFSDADHAGCIDTRKSTSGGIHFLYSELPSLQTYLRLTISPNEWSSNSLGLVPSCFEILDLELLSLFNFGRTSLTGFPAQSVRSSNAYALDSPYLLVLFTGTSQSKQHVNTSLIHIESRKSPTAVLFDVDTRRISIHHCEY</sequence>
<keyword evidence="11" id="KW-1185">Reference proteome</keyword>
<keyword evidence="4" id="KW-0378">Hydrolase</keyword>
<dbReference type="Proteomes" id="UP001151760">
    <property type="component" value="Unassembled WGS sequence"/>
</dbReference>
<dbReference type="PANTHER" id="PTHR42648">
    <property type="entry name" value="TRANSPOSASE, PUTATIVE-RELATED"/>
    <property type="match status" value="1"/>
</dbReference>
<dbReference type="InterPro" id="IPR043502">
    <property type="entry name" value="DNA/RNA_pol_sf"/>
</dbReference>
<dbReference type="EMBL" id="BQNB010009573">
    <property type="protein sequence ID" value="GJS65381.1"/>
    <property type="molecule type" value="Genomic_DNA"/>
</dbReference>
<evidence type="ECO:0000256" key="7">
    <source>
        <dbReference type="SAM" id="MobiDB-lite"/>
    </source>
</evidence>
<feature type="compositionally biased region" description="Basic residues" evidence="7">
    <location>
        <begin position="606"/>
        <end position="623"/>
    </location>
</feature>
<protein>
    <submittedName>
        <fullName evidence="10">Retrovirus-related pol polyprotein from transposon TNT 1-94</fullName>
    </submittedName>
</protein>
<dbReference type="InterPro" id="IPR001878">
    <property type="entry name" value="Znf_CCHC"/>
</dbReference>
<evidence type="ECO:0000259" key="9">
    <source>
        <dbReference type="PROSITE" id="PS50994"/>
    </source>
</evidence>
<proteinExistence type="predicted"/>
<dbReference type="InterPro" id="IPR001584">
    <property type="entry name" value="Integrase_cat-core"/>
</dbReference>
<evidence type="ECO:0000256" key="4">
    <source>
        <dbReference type="ARBA" id="ARBA00022801"/>
    </source>
</evidence>
<dbReference type="Gene3D" id="4.10.60.10">
    <property type="entry name" value="Zinc finger, CCHC-type"/>
    <property type="match status" value="1"/>
</dbReference>
<dbReference type="SUPFAM" id="SSF57756">
    <property type="entry name" value="Retrovirus zinc finger-like domains"/>
    <property type="match status" value="1"/>
</dbReference>
<dbReference type="Pfam" id="PF22936">
    <property type="entry name" value="Pol_BBD"/>
    <property type="match status" value="1"/>
</dbReference>
<dbReference type="InterPro" id="IPR013103">
    <property type="entry name" value="RVT_2"/>
</dbReference>
<keyword evidence="1" id="KW-0645">Protease</keyword>
<feature type="region of interest" description="Disordered" evidence="7">
    <location>
        <begin position="936"/>
        <end position="1005"/>
    </location>
</feature>
<evidence type="ECO:0000256" key="6">
    <source>
        <dbReference type="SAM" id="Coils"/>
    </source>
</evidence>
<name>A0ABQ4XK20_9ASTR</name>
<dbReference type="SMART" id="SM00343">
    <property type="entry name" value="ZnF_C2HC"/>
    <property type="match status" value="1"/>
</dbReference>
<dbReference type="PROSITE" id="PS50158">
    <property type="entry name" value="ZF_CCHC"/>
    <property type="match status" value="1"/>
</dbReference>
<dbReference type="Pfam" id="PF00665">
    <property type="entry name" value="rve"/>
    <property type="match status" value="1"/>
</dbReference>
<evidence type="ECO:0000259" key="8">
    <source>
        <dbReference type="PROSITE" id="PS50158"/>
    </source>
</evidence>
<dbReference type="Pfam" id="PF00098">
    <property type="entry name" value="zf-CCHC"/>
    <property type="match status" value="1"/>
</dbReference>
<dbReference type="InterPro" id="IPR036397">
    <property type="entry name" value="RNaseH_sf"/>
</dbReference>
<dbReference type="InterPro" id="IPR012337">
    <property type="entry name" value="RNaseH-like_sf"/>
</dbReference>
<feature type="region of interest" description="Disordered" evidence="7">
    <location>
        <begin position="595"/>
        <end position="627"/>
    </location>
</feature>
<keyword evidence="5" id="KW-0863">Zinc-finger</keyword>
<keyword evidence="5" id="KW-0862">Zinc</keyword>
<feature type="coiled-coil region" evidence="6">
    <location>
        <begin position="370"/>
        <end position="404"/>
    </location>
</feature>
<evidence type="ECO:0000313" key="10">
    <source>
        <dbReference type="EMBL" id="GJS65381.1"/>
    </source>
</evidence>
<dbReference type="SUPFAM" id="SSF53098">
    <property type="entry name" value="Ribonuclease H-like"/>
    <property type="match status" value="1"/>
</dbReference>
<dbReference type="Pfam" id="PF07727">
    <property type="entry name" value="RVT_2"/>
    <property type="match status" value="1"/>
</dbReference>
<feature type="compositionally biased region" description="Polar residues" evidence="7">
    <location>
        <begin position="995"/>
        <end position="1005"/>
    </location>
</feature>
<keyword evidence="6" id="KW-0175">Coiled coil</keyword>
<comment type="caution">
    <text evidence="10">The sequence shown here is derived from an EMBL/GenBank/DDBJ whole genome shotgun (WGS) entry which is preliminary data.</text>
</comment>
<keyword evidence="2" id="KW-0479">Metal-binding</keyword>
<dbReference type="InterPro" id="IPR054722">
    <property type="entry name" value="PolX-like_BBD"/>
</dbReference>
<reference evidence="10" key="2">
    <citation type="submission" date="2022-01" db="EMBL/GenBank/DDBJ databases">
        <authorList>
            <person name="Yamashiro T."/>
            <person name="Shiraishi A."/>
            <person name="Satake H."/>
            <person name="Nakayama K."/>
        </authorList>
    </citation>
    <scope>NUCLEOTIDE SEQUENCE</scope>
</reference>